<dbReference type="PANTHER" id="PTHR48438:SF1">
    <property type="entry name" value="ALPHA-(1,3)-FUCOSYLTRANSFERASE C-RELATED"/>
    <property type="match status" value="1"/>
</dbReference>
<comment type="similarity">
    <text evidence="3 12">Belongs to the glycosyltransferase 10 family.</text>
</comment>
<dbReference type="SUPFAM" id="SSF53756">
    <property type="entry name" value="UDP-Glycosyltransferase/glycogen phosphorylase"/>
    <property type="match status" value="1"/>
</dbReference>
<keyword evidence="17" id="KW-1185">Reference proteome</keyword>
<keyword evidence="11" id="KW-0325">Glycoprotein</keyword>
<name>R7UX84_CAPTE</name>
<keyword evidence="4 12" id="KW-0328">Glycosyltransferase</keyword>
<keyword evidence="6 12" id="KW-0812">Transmembrane</keyword>
<feature type="domain" description="Fucosyltransferase C-terminal" evidence="13">
    <location>
        <begin position="230"/>
        <end position="406"/>
    </location>
</feature>
<dbReference type="EMBL" id="KB297123">
    <property type="protein sequence ID" value="ELU10959.1"/>
    <property type="molecule type" value="Genomic_DNA"/>
</dbReference>
<dbReference type="GO" id="GO:0000139">
    <property type="term" value="C:Golgi membrane"/>
    <property type="evidence" value="ECO:0007669"/>
    <property type="project" value="UniProtKB-SubCell"/>
</dbReference>
<dbReference type="OrthoDB" id="427096at2759"/>
<evidence type="ECO:0000256" key="1">
    <source>
        <dbReference type="ARBA" id="ARBA00004323"/>
    </source>
</evidence>
<evidence type="ECO:0000256" key="2">
    <source>
        <dbReference type="ARBA" id="ARBA00004922"/>
    </source>
</evidence>
<comment type="subcellular location">
    <subcellularLocation>
        <location evidence="1">Golgi apparatus membrane</location>
        <topology evidence="1">Single-pass type II membrane protein</topology>
    </subcellularLocation>
    <subcellularLocation>
        <location evidence="12">Golgi apparatus</location>
        <location evidence="12">Golgi stack membrane</location>
        <topology evidence="12">Single-pass type II membrane protein</topology>
    </subcellularLocation>
</comment>
<dbReference type="InterPro" id="IPR055270">
    <property type="entry name" value="Glyco_tran_10_C"/>
</dbReference>
<dbReference type="PANTHER" id="PTHR48438">
    <property type="entry name" value="ALPHA-(1,3)-FUCOSYLTRANSFERASE C-RELATED"/>
    <property type="match status" value="1"/>
</dbReference>
<organism evidence="15">
    <name type="scientific">Capitella teleta</name>
    <name type="common">Polychaete worm</name>
    <dbReference type="NCBI Taxonomy" id="283909"/>
    <lineage>
        <taxon>Eukaryota</taxon>
        <taxon>Metazoa</taxon>
        <taxon>Spiralia</taxon>
        <taxon>Lophotrochozoa</taxon>
        <taxon>Annelida</taxon>
        <taxon>Polychaeta</taxon>
        <taxon>Sedentaria</taxon>
        <taxon>Scolecida</taxon>
        <taxon>Capitellidae</taxon>
        <taxon>Capitella</taxon>
    </lineage>
</organism>
<dbReference type="STRING" id="283909.R7UX84"/>
<dbReference type="GO" id="GO:0008417">
    <property type="term" value="F:fucosyltransferase activity"/>
    <property type="evidence" value="ECO:0007669"/>
    <property type="project" value="InterPro"/>
</dbReference>
<evidence type="ECO:0000256" key="4">
    <source>
        <dbReference type="ARBA" id="ARBA00022676"/>
    </source>
</evidence>
<keyword evidence="9 12" id="KW-0333">Golgi apparatus</keyword>
<dbReference type="GO" id="GO:0032580">
    <property type="term" value="C:Golgi cisterna membrane"/>
    <property type="evidence" value="ECO:0007669"/>
    <property type="project" value="UniProtKB-SubCell"/>
</dbReference>
<dbReference type="Gene3D" id="3.40.50.11660">
    <property type="entry name" value="Glycosyl transferase family 10, C-terminal domain"/>
    <property type="match status" value="1"/>
</dbReference>
<dbReference type="HOGENOM" id="CLU_032075_6_0_1"/>
<dbReference type="Pfam" id="PF17039">
    <property type="entry name" value="Glyco_tran_10_N"/>
    <property type="match status" value="1"/>
</dbReference>
<evidence type="ECO:0000313" key="16">
    <source>
        <dbReference type="EnsemblMetazoa" id="CapteP172884"/>
    </source>
</evidence>
<reference evidence="15 17" key="2">
    <citation type="journal article" date="2013" name="Nature">
        <title>Insights into bilaterian evolution from three spiralian genomes.</title>
        <authorList>
            <person name="Simakov O."/>
            <person name="Marletaz F."/>
            <person name="Cho S.J."/>
            <person name="Edsinger-Gonzales E."/>
            <person name="Havlak P."/>
            <person name="Hellsten U."/>
            <person name="Kuo D.H."/>
            <person name="Larsson T."/>
            <person name="Lv J."/>
            <person name="Arendt D."/>
            <person name="Savage R."/>
            <person name="Osoegawa K."/>
            <person name="de Jong P."/>
            <person name="Grimwood J."/>
            <person name="Chapman J.A."/>
            <person name="Shapiro H."/>
            <person name="Aerts A."/>
            <person name="Otillar R.P."/>
            <person name="Terry A.Y."/>
            <person name="Boore J.L."/>
            <person name="Grigoriev I.V."/>
            <person name="Lindberg D.R."/>
            <person name="Seaver E.C."/>
            <person name="Weisblat D.A."/>
            <person name="Putnam N.H."/>
            <person name="Rokhsar D.S."/>
        </authorList>
    </citation>
    <scope>NUCLEOTIDE SEQUENCE</scope>
    <source>
        <strain evidence="15 17">I ESC-2004</strain>
    </source>
</reference>
<evidence type="ECO:0000256" key="12">
    <source>
        <dbReference type="RuleBase" id="RU003832"/>
    </source>
</evidence>
<feature type="domain" description="Fucosyltransferase N-terminal" evidence="14">
    <location>
        <begin position="124"/>
        <end position="206"/>
    </location>
</feature>
<evidence type="ECO:0000256" key="9">
    <source>
        <dbReference type="ARBA" id="ARBA00023034"/>
    </source>
</evidence>
<dbReference type="AlphaFoldDB" id="R7UX84"/>
<dbReference type="EMBL" id="AMQN01005915">
    <property type="status" value="NOT_ANNOTATED_CDS"/>
    <property type="molecule type" value="Genomic_DNA"/>
</dbReference>
<evidence type="ECO:0000256" key="3">
    <source>
        <dbReference type="ARBA" id="ARBA00008919"/>
    </source>
</evidence>
<keyword evidence="5 12" id="KW-0808">Transferase</keyword>
<evidence type="ECO:0000256" key="6">
    <source>
        <dbReference type="ARBA" id="ARBA00022692"/>
    </source>
</evidence>
<keyword evidence="8" id="KW-1133">Transmembrane helix</keyword>
<keyword evidence="7" id="KW-0735">Signal-anchor</keyword>
<reference evidence="16" key="3">
    <citation type="submission" date="2015-06" db="UniProtKB">
        <authorList>
            <consortium name="EnsemblMetazoa"/>
        </authorList>
    </citation>
    <scope>IDENTIFICATION</scope>
</reference>
<reference evidence="17" key="1">
    <citation type="submission" date="2012-12" db="EMBL/GenBank/DDBJ databases">
        <authorList>
            <person name="Hellsten U."/>
            <person name="Grimwood J."/>
            <person name="Chapman J.A."/>
            <person name="Shapiro H."/>
            <person name="Aerts A."/>
            <person name="Otillar R.P."/>
            <person name="Terry A.Y."/>
            <person name="Boore J.L."/>
            <person name="Simakov O."/>
            <person name="Marletaz F."/>
            <person name="Cho S.-J."/>
            <person name="Edsinger-Gonzales E."/>
            <person name="Havlak P."/>
            <person name="Kuo D.-H."/>
            <person name="Larsson T."/>
            <person name="Lv J."/>
            <person name="Arendt D."/>
            <person name="Savage R."/>
            <person name="Osoegawa K."/>
            <person name="de Jong P."/>
            <person name="Lindberg D.R."/>
            <person name="Seaver E.C."/>
            <person name="Weisblat D.A."/>
            <person name="Putnam N.H."/>
            <person name="Grigoriev I.V."/>
            <person name="Rokhsar D.S."/>
        </authorList>
    </citation>
    <scope>NUCLEOTIDE SEQUENCE</scope>
    <source>
        <strain evidence="17">I ESC-2004</strain>
    </source>
</reference>
<evidence type="ECO:0000256" key="8">
    <source>
        <dbReference type="ARBA" id="ARBA00022989"/>
    </source>
</evidence>
<dbReference type="UniPathway" id="UPA00378"/>
<comment type="pathway">
    <text evidence="2">Protein modification; protein glycosylation.</text>
</comment>
<evidence type="ECO:0000256" key="7">
    <source>
        <dbReference type="ARBA" id="ARBA00022968"/>
    </source>
</evidence>
<evidence type="ECO:0000259" key="13">
    <source>
        <dbReference type="Pfam" id="PF00852"/>
    </source>
</evidence>
<keyword evidence="10" id="KW-0472">Membrane</keyword>
<evidence type="ECO:0000256" key="10">
    <source>
        <dbReference type="ARBA" id="ARBA00023136"/>
    </source>
</evidence>
<evidence type="ECO:0000313" key="17">
    <source>
        <dbReference type="Proteomes" id="UP000014760"/>
    </source>
</evidence>
<evidence type="ECO:0000256" key="5">
    <source>
        <dbReference type="ARBA" id="ARBA00022679"/>
    </source>
</evidence>
<accession>R7UX84</accession>
<gene>
    <name evidence="15" type="ORF">CAPTEDRAFT_172884</name>
</gene>
<dbReference type="EC" id="2.4.1.-" evidence="12"/>
<proteinExistence type="inferred from homology"/>
<dbReference type="EnsemblMetazoa" id="CapteT172884">
    <property type="protein sequence ID" value="CapteP172884"/>
    <property type="gene ID" value="CapteG172884"/>
</dbReference>
<evidence type="ECO:0000259" key="14">
    <source>
        <dbReference type="Pfam" id="PF17039"/>
    </source>
</evidence>
<dbReference type="InterPro" id="IPR001503">
    <property type="entry name" value="Glyco_trans_10"/>
</dbReference>
<dbReference type="InterPro" id="IPR038577">
    <property type="entry name" value="GT10-like_C_sf"/>
</dbReference>
<dbReference type="Proteomes" id="UP000014760">
    <property type="component" value="Unassembled WGS sequence"/>
</dbReference>
<dbReference type="Pfam" id="PF00852">
    <property type="entry name" value="Glyco_transf_10"/>
    <property type="match status" value="1"/>
</dbReference>
<evidence type="ECO:0000313" key="15">
    <source>
        <dbReference type="EMBL" id="ELU10959.1"/>
    </source>
</evidence>
<dbReference type="OMA" id="PGQPWVW"/>
<evidence type="ECO:0000256" key="11">
    <source>
        <dbReference type="ARBA" id="ARBA00023180"/>
    </source>
</evidence>
<dbReference type="FunFam" id="3.40.50.11660:FF:000004">
    <property type="entry name" value="Glycoprotein 3-alpha-L-fucosyltransferase A"/>
    <property type="match status" value="1"/>
</dbReference>
<dbReference type="InterPro" id="IPR031481">
    <property type="entry name" value="Glyco_tran_10_N"/>
</dbReference>
<protein>
    <recommendedName>
        <fullName evidence="12">Fucosyltransferase</fullName>
        <ecNumber evidence="12">2.4.1.-</ecNumber>
    </recommendedName>
</protein>
<sequence>MLVFTVLLKLTLNEFEDDDRHLLVQRSQNRPLAEADRAKWETHIIRSNVSRVHLHSVPSPKDPPIPLFSSEESQHLWPDYAYGDDRILSQLQYVPSVYRLGHQYTKVIYVPGGLGETPDGRTKFLSDECPVDNCRLTTNRSEQATAHAVLLQSGSSQEDMFEKPPGQIWILWLLESPMNTIGYSHLGNRVNWTATYRRDSTIVTPYEKFLSFANASAVIRAGSSVNYAAGKTKMAAWFVSNCGAKNQRWELVDELKQHFDVDIYGACGTFTCFRADKEKCFNMLSKDYKFYLSFENSNCRDYITEKFFWNALLNNVVPVVLGAHKEDYIAAAPPNSFIHIEDFPTVKALADHLKELNTNDERYSEYFRWKGSGSFINTKFWCRLCTLLHTVPTEGKVTWYENVDKWWKEARVCTHDRWDNPEAIVSNWPHF</sequence>